<protein>
    <recommendedName>
        <fullName evidence="3">Toxin co-regulated pilus biosynthesis protein Q C-terminal domain-containing protein</fullName>
    </recommendedName>
</protein>
<evidence type="ECO:0000313" key="2">
    <source>
        <dbReference type="EMBL" id="HEC07196.1"/>
    </source>
</evidence>
<feature type="signal peptide" evidence="1">
    <location>
        <begin position="1"/>
        <end position="22"/>
    </location>
</feature>
<name>A0A831RUB3_9GAMM</name>
<keyword evidence="1" id="KW-0732">Signal</keyword>
<evidence type="ECO:0000256" key="1">
    <source>
        <dbReference type="SAM" id="SignalP"/>
    </source>
</evidence>
<gene>
    <name evidence="2" type="ORF">ENJ12_10100</name>
</gene>
<proteinExistence type="predicted"/>
<sequence>MKKLSATLLATTLAVFWGSINAQVTVSSFEKTLETPQTNASTDQKLDTADLTRKLEAAGWHVLEEENGNLIVTRKAGDKNDAASGAKQWQDIEQQLQETGWTTRRDADGSLILIPPAIPAPEAPAAKTGQTGSFEDMQQKLRDAGWEVTNTADGSILLYPPASKVTNKPRACPGLPQTAGVSLPVDSWQKAHSIATDWLNHQSGYNATVGKIRKILNVYIVSIVADRTPHTLIQQIAIRNSDGAVIVLN</sequence>
<comment type="caution">
    <text evidence="2">The sequence shown here is derived from an EMBL/GenBank/DDBJ whole genome shotgun (WGS) entry which is preliminary data.</text>
</comment>
<dbReference type="AlphaFoldDB" id="A0A831RUB3"/>
<evidence type="ECO:0008006" key="3">
    <source>
        <dbReference type="Google" id="ProtNLM"/>
    </source>
</evidence>
<accession>A0A831RUB3</accession>
<dbReference type="EMBL" id="DRLF01000346">
    <property type="protein sequence ID" value="HEC07196.1"/>
    <property type="molecule type" value="Genomic_DNA"/>
</dbReference>
<dbReference type="Proteomes" id="UP000886339">
    <property type="component" value="Unassembled WGS sequence"/>
</dbReference>
<feature type="chain" id="PRO_5033053449" description="Toxin co-regulated pilus biosynthesis protein Q C-terminal domain-containing protein" evidence="1">
    <location>
        <begin position="23"/>
        <end position="249"/>
    </location>
</feature>
<reference evidence="2" key="1">
    <citation type="journal article" date="2020" name="mSystems">
        <title>Genome- and Community-Level Interaction Insights into Carbon Utilization and Element Cycling Functions of Hydrothermarchaeota in Hydrothermal Sediment.</title>
        <authorList>
            <person name="Zhou Z."/>
            <person name="Liu Y."/>
            <person name="Xu W."/>
            <person name="Pan J."/>
            <person name="Luo Z.H."/>
            <person name="Li M."/>
        </authorList>
    </citation>
    <scope>NUCLEOTIDE SEQUENCE [LARGE SCALE GENOMIC DNA]</scope>
    <source>
        <strain evidence="2">HyVt-458</strain>
    </source>
</reference>
<organism evidence="2">
    <name type="scientific">Thiolapillus brandeum</name>
    <dbReference type="NCBI Taxonomy" id="1076588"/>
    <lineage>
        <taxon>Bacteria</taxon>
        <taxon>Pseudomonadati</taxon>
        <taxon>Pseudomonadota</taxon>
        <taxon>Gammaproteobacteria</taxon>
        <taxon>Chromatiales</taxon>
        <taxon>Sedimenticolaceae</taxon>
        <taxon>Thiolapillus</taxon>
    </lineage>
</organism>